<dbReference type="AlphaFoldDB" id="A0A1M6LQ10"/>
<evidence type="ECO:0000256" key="1">
    <source>
        <dbReference type="SAM" id="SignalP"/>
    </source>
</evidence>
<feature type="chain" id="PRO_5012364457" evidence="1">
    <location>
        <begin position="20"/>
        <end position="142"/>
    </location>
</feature>
<dbReference type="RefSeq" id="WP_073120017.1">
    <property type="nucleotide sequence ID" value="NZ_FRAA01000001.1"/>
</dbReference>
<name>A0A1M6LQ10_REIAG</name>
<organism evidence="2 3">
    <name type="scientific">Reichenbachiella agariperforans</name>
    <dbReference type="NCBI Taxonomy" id="156994"/>
    <lineage>
        <taxon>Bacteria</taxon>
        <taxon>Pseudomonadati</taxon>
        <taxon>Bacteroidota</taxon>
        <taxon>Cytophagia</taxon>
        <taxon>Cytophagales</taxon>
        <taxon>Reichenbachiellaceae</taxon>
        <taxon>Reichenbachiella</taxon>
    </lineage>
</organism>
<evidence type="ECO:0000313" key="2">
    <source>
        <dbReference type="EMBL" id="SHJ73298.1"/>
    </source>
</evidence>
<evidence type="ECO:0000313" key="3">
    <source>
        <dbReference type="Proteomes" id="UP000184474"/>
    </source>
</evidence>
<gene>
    <name evidence="2" type="ORF">SAMN04488028_1011053</name>
</gene>
<keyword evidence="1" id="KW-0732">Signal</keyword>
<sequence>MKRLALLVLIMVASVAVKAQTETLWKSENLAIEETTQENGERVYNLFSKELKYDEIYYLLTVSSGTMQEVYDDVVYYEKLCRRVKGEKETHKSNDIATRNENSIFVVVDGDLGFTIMEGYDLHKVAKKMKKRAEEIGEGLAL</sequence>
<dbReference type="EMBL" id="FRAA01000001">
    <property type="protein sequence ID" value="SHJ73298.1"/>
    <property type="molecule type" value="Genomic_DNA"/>
</dbReference>
<protein>
    <submittedName>
        <fullName evidence="2">Uncharacterized protein</fullName>
    </submittedName>
</protein>
<reference evidence="3" key="1">
    <citation type="submission" date="2016-11" db="EMBL/GenBank/DDBJ databases">
        <authorList>
            <person name="Varghese N."/>
            <person name="Submissions S."/>
        </authorList>
    </citation>
    <scope>NUCLEOTIDE SEQUENCE [LARGE SCALE GENOMIC DNA]</scope>
    <source>
        <strain evidence="3">DSM 26134</strain>
    </source>
</reference>
<feature type="signal peptide" evidence="1">
    <location>
        <begin position="1"/>
        <end position="19"/>
    </location>
</feature>
<accession>A0A1M6LQ10</accession>
<dbReference type="Proteomes" id="UP000184474">
    <property type="component" value="Unassembled WGS sequence"/>
</dbReference>
<keyword evidence="3" id="KW-1185">Reference proteome</keyword>
<proteinExistence type="predicted"/>